<dbReference type="PANTHER" id="PTHR44591:SF3">
    <property type="entry name" value="RESPONSE REGULATORY DOMAIN-CONTAINING PROTEIN"/>
    <property type="match status" value="1"/>
</dbReference>
<dbReference type="Proteomes" id="UP000712673">
    <property type="component" value="Unassembled WGS sequence"/>
</dbReference>
<dbReference type="AlphaFoldDB" id="A0A938B2S9"/>
<dbReference type="InterPro" id="IPR001789">
    <property type="entry name" value="Sig_transdc_resp-reg_receiver"/>
</dbReference>
<dbReference type="CDD" id="cd00156">
    <property type="entry name" value="REC"/>
    <property type="match status" value="1"/>
</dbReference>
<dbReference type="PROSITE" id="PS50110">
    <property type="entry name" value="RESPONSE_REGULATORY"/>
    <property type="match status" value="1"/>
</dbReference>
<protein>
    <submittedName>
        <fullName evidence="4">Response regulator</fullName>
    </submittedName>
</protein>
<dbReference type="EMBL" id="VGLS01000093">
    <property type="protein sequence ID" value="MBM3223080.1"/>
    <property type="molecule type" value="Genomic_DNA"/>
</dbReference>
<proteinExistence type="predicted"/>
<dbReference type="SMART" id="SM00448">
    <property type="entry name" value="REC"/>
    <property type="match status" value="1"/>
</dbReference>
<evidence type="ECO:0000256" key="2">
    <source>
        <dbReference type="PROSITE-ProRule" id="PRU00169"/>
    </source>
</evidence>
<accession>A0A938B2S9</accession>
<evidence type="ECO:0000259" key="3">
    <source>
        <dbReference type="PROSITE" id="PS50110"/>
    </source>
</evidence>
<evidence type="ECO:0000313" key="5">
    <source>
        <dbReference type="Proteomes" id="UP000712673"/>
    </source>
</evidence>
<dbReference type="PANTHER" id="PTHR44591">
    <property type="entry name" value="STRESS RESPONSE REGULATOR PROTEIN 1"/>
    <property type="match status" value="1"/>
</dbReference>
<dbReference type="InterPro" id="IPR011006">
    <property type="entry name" value="CheY-like_superfamily"/>
</dbReference>
<name>A0A938B2S9_UNCTE</name>
<dbReference type="Gene3D" id="3.40.50.2300">
    <property type="match status" value="1"/>
</dbReference>
<evidence type="ECO:0000256" key="1">
    <source>
        <dbReference type="ARBA" id="ARBA00022553"/>
    </source>
</evidence>
<dbReference type="Pfam" id="PF00072">
    <property type="entry name" value="Response_reg"/>
    <property type="match status" value="1"/>
</dbReference>
<gene>
    <name evidence="4" type="ORF">FJZ47_04660</name>
</gene>
<organism evidence="4 5">
    <name type="scientific">Tectimicrobiota bacterium</name>
    <dbReference type="NCBI Taxonomy" id="2528274"/>
    <lineage>
        <taxon>Bacteria</taxon>
        <taxon>Pseudomonadati</taxon>
        <taxon>Nitrospinota/Tectimicrobiota group</taxon>
        <taxon>Candidatus Tectimicrobiota</taxon>
    </lineage>
</organism>
<sequence length="118" mass="13082">MARLLIIDDEPSLCEALAMALDDLFEVTTASTGRTGLACLAHEAVSMVLLDLHLPDLDGYTILQQIRVQQPRLPVVVLTGDPALATQAQHYGATDVVIKPWDLDILRVRLWQTFMDSR</sequence>
<feature type="domain" description="Response regulatory" evidence="3">
    <location>
        <begin position="3"/>
        <end position="114"/>
    </location>
</feature>
<reference evidence="4" key="1">
    <citation type="submission" date="2019-03" db="EMBL/GenBank/DDBJ databases">
        <title>Lake Tanganyika Metagenome-Assembled Genomes (MAGs).</title>
        <authorList>
            <person name="Tran P."/>
        </authorList>
    </citation>
    <scope>NUCLEOTIDE SEQUENCE</scope>
    <source>
        <strain evidence="4">K_DeepCast_65m_m2_066</strain>
    </source>
</reference>
<dbReference type="InterPro" id="IPR050595">
    <property type="entry name" value="Bact_response_regulator"/>
</dbReference>
<dbReference type="GO" id="GO:0000160">
    <property type="term" value="P:phosphorelay signal transduction system"/>
    <property type="evidence" value="ECO:0007669"/>
    <property type="project" value="InterPro"/>
</dbReference>
<keyword evidence="1 2" id="KW-0597">Phosphoprotein</keyword>
<evidence type="ECO:0000313" key="4">
    <source>
        <dbReference type="EMBL" id="MBM3223080.1"/>
    </source>
</evidence>
<comment type="caution">
    <text evidence="4">The sequence shown here is derived from an EMBL/GenBank/DDBJ whole genome shotgun (WGS) entry which is preliminary data.</text>
</comment>
<feature type="modified residue" description="4-aspartylphosphate" evidence="2">
    <location>
        <position position="51"/>
    </location>
</feature>
<dbReference type="SUPFAM" id="SSF52172">
    <property type="entry name" value="CheY-like"/>
    <property type="match status" value="1"/>
</dbReference>